<evidence type="ECO:0000259" key="2">
    <source>
        <dbReference type="Pfam" id="PF20335"/>
    </source>
</evidence>
<feature type="domain" description="DUF6630" evidence="2">
    <location>
        <begin position="191"/>
        <end position="333"/>
    </location>
</feature>
<reference evidence="3" key="1">
    <citation type="submission" date="2023-01" db="EMBL/GenBank/DDBJ databases">
        <title>Genome-based studies on antimicrobial resistance profiles of Riemerella anatipestifer in China, 1994 to 2021.</title>
        <authorList>
            <person name="Yang Z."/>
            <person name="Zhu D."/>
        </authorList>
    </citation>
    <scope>NUCLEOTIDE SEQUENCE</scope>
    <source>
        <strain evidence="3">RCAD1218</strain>
    </source>
</reference>
<dbReference type="AlphaFoldDB" id="A0AAP6H9R4"/>
<comment type="caution">
    <text evidence="3">The sequence shown here is derived from an EMBL/GenBank/DDBJ whole genome shotgun (WGS) entry which is preliminary data.</text>
</comment>
<organism evidence="3 4">
    <name type="scientific">Riemerella anatipestifer</name>
    <name type="common">Moraxella anatipestifer</name>
    <dbReference type="NCBI Taxonomy" id="34085"/>
    <lineage>
        <taxon>Bacteria</taxon>
        <taxon>Pseudomonadati</taxon>
        <taxon>Bacteroidota</taxon>
        <taxon>Flavobacteriia</taxon>
        <taxon>Flavobacteriales</taxon>
        <taxon>Weeksellaceae</taxon>
        <taxon>Riemerella</taxon>
    </lineage>
</organism>
<gene>
    <name evidence="3" type="ORF">PG303_06055</name>
</gene>
<dbReference type="EMBL" id="JAQZHK010000004">
    <property type="protein sequence ID" value="MDY3512777.1"/>
    <property type="molecule type" value="Genomic_DNA"/>
</dbReference>
<evidence type="ECO:0000313" key="4">
    <source>
        <dbReference type="Proteomes" id="UP001284033"/>
    </source>
</evidence>
<evidence type="ECO:0000313" key="3">
    <source>
        <dbReference type="EMBL" id="MDY3512777.1"/>
    </source>
</evidence>
<name>A0AAP6H9R4_RIEAN</name>
<protein>
    <recommendedName>
        <fullName evidence="2">DUF6630 domain-containing protein</fullName>
    </recommendedName>
</protein>
<dbReference type="GeneID" id="93719085"/>
<evidence type="ECO:0000256" key="1">
    <source>
        <dbReference type="SAM" id="Coils"/>
    </source>
</evidence>
<sequence>MARIYYHEEKLTGKSFENDVINLQLFDYIFNNTDTDKFEIPPVSINFFFGLLKSKKETFKTVIISRDGINYNTKEGNFYLPNAIIFYDNDDYTFPSEFYFISKLGDKIELRKCNGGKDVKWFQIPDLHKEVADSEIVSKIENTILEVKKLVETTYNKQIVVDKEKKKEEELRKIEENRPFLNEAHKNAYKELTELCIALNPKKKDVIAFIERLKNYDKDSILNYIMSFLDNNNVPFILRLDWKAGIEDLEWVLQSSLKENYNLSIDLPNEKDYEEHVSVSCDNVFEDFDKPIRQKGLQMGFIDTQSDEYVIVLHKIADKDKIKKVINEIGYGYYEK</sequence>
<dbReference type="InterPro" id="IPR046582">
    <property type="entry name" value="DUF6630"/>
</dbReference>
<feature type="coiled-coil region" evidence="1">
    <location>
        <begin position="157"/>
        <end position="184"/>
    </location>
</feature>
<keyword evidence="1" id="KW-0175">Coiled coil</keyword>
<dbReference type="RefSeq" id="WP_013447260.1">
    <property type="nucleotide sequence ID" value="NZ_CP110126.1"/>
</dbReference>
<proteinExistence type="predicted"/>
<accession>A0AAP6H9R4</accession>
<dbReference type="Proteomes" id="UP001284033">
    <property type="component" value="Unassembled WGS sequence"/>
</dbReference>
<dbReference type="Pfam" id="PF20335">
    <property type="entry name" value="DUF6630"/>
    <property type="match status" value="1"/>
</dbReference>